<dbReference type="AlphaFoldDB" id="A0A892ZJ13"/>
<dbReference type="InterPro" id="IPR023091">
    <property type="entry name" value="MetalPrtase_cat_dom_sf_prd"/>
</dbReference>
<dbReference type="GO" id="GO:0004222">
    <property type="term" value="F:metalloendopeptidase activity"/>
    <property type="evidence" value="ECO:0007669"/>
    <property type="project" value="InterPro"/>
</dbReference>
<reference evidence="8" key="1">
    <citation type="submission" date="2021-02" db="EMBL/GenBank/DDBJ databases">
        <title>Neisseriaceae sp. 26B isolated from the cloaca of a Common Toad-headed Turtle (Mesoclemmys nasuta).</title>
        <authorList>
            <person name="Spergser J."/>
            <person name="Busse H.-J."/>
        </authorList>
    </citation>
    <scope>NUCLEOTIDE SEQUENCE</scope>
    <source>
        <strain evidence="8">26B</strain>
    </source>
</reference>
<dbReference type="SUPFAM" id="SSF55486">
    <property type="entry name" value="Metalloproteases ('zincins'), catalytic domain"/>
    <property type="match status" value="1"/>
</dbReference>
<dbReference type="NCBIfam" id="TIGR00043">
    <property type="entry name" value="rRNA maturation RNase YbeY"/>
    <property type="match status" value="1"/>
</dbReference>
<comment type="subcellular location">
    <subcellularLocation>
        <location evidence="7">Cytoplasm</location>
    </subcellularLocation>
</comment>
<evidence type="ECO:0000256" key="5">
    <source>
        <dbReference type="ARBA" id="ARBA00022801"/>
    </source>
</evidence>
<feature type="binding site" evidence="7">
    <location>
        <position position="134"/>
    </location>
    <ligand>
        <name>Zn(2+)</name>
        <dbReference type="ChEBI" id="CHEBI:29105"/>
        <note>catalytic</note>
    </ligand>
</feature>
<dbReference type="HAMAP" id="MF_00009">
    <property type="entry name" value="Endoribonucl_YbeY"/>
    <property type="match status" value="1"/>
</dbReference>
<keyword evidence="3 7" id="KW-0479">Metal-binding</keyword>
<evidence type="ECO:0000313" key="8">
    <source>
        <dbReference type="EMBL" id="QRQ82633.1"/>
    </source>
</evidence>
<evidence type="ECO:0000256" key="2">
    <source>
        <dbReference type="ARBA" id="ARBA00022722"/>
    </source>
</evidence>
<dbReference type="GO" id="GO:0004521">
    <property type="term" value="F:RNA endonuclease activity"/>
    <property type="evidence" value="ECO:0007669"/>
    <property type="project" value="UniProtKB-UniRule"/>
</dbReference>
<accession>A0A892ZJ13</accession>
<proteinExistence type="inferred from homology"/>
<organism evidence="8 9">
    <name type="scientific">Paralysiella testudinis</name>
    <dbReference type="NCBI Taxonomy" id="2809020"/>
    <lineage>
        <taxon>Bacteria</taxon>
        <taxon>Pseudomonadati</taxon>
        <taxon>Pseudomonadota</taxon>
        <taxon>Betaproteobacteria</taxon>
        <taxon>Neisseriales</taxon>
        <taxon>Neisseriaceae</taxon>
        <taxon>Paralysiella</taxon>
    </lineage>
</organism>
<keyword evidence="2 7" id="KW-0540">Nuclease</keyword>
<dbReference type="Pfam" id="PF02130">
    <property type="entry name" value="YbeY"/>
    <property type="match status" value="1"/>
</dbReference>
<dbReference type="Gene3D" id="3.40.390.30">
    <property type="entry name" value="Metalloproteases ('zincins'), catalytic domain"/>
    <property type="match status" value="1"/>
</dbReference>
<evidence type="ECO:0000313" key="9">
    <source>
        <dbReference type="Proteomes" id="UP000653156"/>
    </source>
</evidence>
<dbReference type="PROSITE" id="PS01306">
    <property type="entry name" value="UPF0054"/>
    <property type="match status" value="1"/>
</dbReference>
<dbReference type="InterPro" id="IPR020549">
    <property type="entry name" value="YbeY_CS"/>
</dbReference>
<dbReference type="EMBL" id="CP069798">
    <property type="protein sequence ID" value="QRQ82633.1"/>
    <property type="molecule type" value="Genomic_DNA"/>
</dbReference>
<dbReference type="InterPro" id="IPR002036">
    <property type="entry name" value="YbeY"/>
</dbReference>
<dbReference type="GO" id="GO:0008270">
    <property type="term" value="F:zinc ion binding"/>
    <property type="evidence" value="ECO:0007669"/>
    <property type="project" value="UniProtKB-UniRule"/>
</dbReference>
<keyword evidence="5 7" id="KW-0378">Hydrolase</keyword>
<keyword evidence="7" id="KW-0963">Cytoplasm</keyword>
<keyword evidence="7" id="KW-0690">Ribosome biogenesis</keyword>
<dbReference type="Proteomes" id="UP000653156">
    <property type="component" value="Chromosome"/>
</dbReference>
<protein>
    <recommendedName>
        <fullName evidence="7">Endoribonuclease YbeY</fullName>
        <ecNumber evidence="7">3.1.-.-</ecNumber>
    </recommendedName>
</protein>
<dbReference type="EC" id="3.1.-.-" evidence="7"/>
<keyword evidence="6 7" id="KW-0862">Zinc</keyword>
<keyword evidence="4 7" id="KW-0255">Endonuclease</keyword>
<dbReference type="RefSeq" id="WP_230339920.1">
    <property type="nucleotide sequence ID" value="NZ_CP069798.1"/>
</dbReference>
<dbReference type="PANTHER" id="PTHR46986:SF1">
    <property type="entry name" value="ENDORIBONUCLEASE YBEY, CHLOROPLASTIC"/>
    <property type="match status" value="1"/>
</dbReference>
<sequence>MKQAKRNPFLKRQHQRFTLWLDIPSQAAGLPEQADFYRWAWQTLKSDYRHAQIGIMLCDEAKARALNRDYRGKDYATNVLSFALNEGEALHHAVSGSLTGDIVFCPQVVAQEAAAQGKTLMQHYAHLTVHGVLHLMGYDHIDEAEAEAMETLEIRILNQLGYADPYLEDPS</sequence>
<comment type="similarity">
    <text evidence="1 7">Belongs to the endoribonuclease YbeY family.</text>
</comment>
<name>A0A892ZJ13_9NEIS</name>
<comment type="cofactor">
    <cofactor evidence="7">
        <name>Zn(2+)</name>
        <dbReference type="ChEBI" id="CHEBI:29105"/>
    </cofactor>
    <text evidence="7">Binds 1 zinc ion.</text>
</comment>
<feature type="binding site" evidence="7">
    <location>
        <position position="140"/>
    </location>
    <ligand>
        <name>Zn(2+)</name>
        <dbReference type="ChEBI" id="CHEBI:29105"/>
        <note>catalytic</note>
    </ligand>
</feature>
<dbReference type="KEGG" id="ptes:JQU52_04385"/>
<dbReference type="GO" id="GO:0005737">
    <property type="term" value="C:cytoplasm"/>
    <property type="evidence" value="ECO:0007669"/>
    <property type="project" value="UniProtKB-SubCell"/>
</dbReference>
<dbReference type="GO" id="GO:0006364">
    <property type="term" value="P:rRNA processing"/>
    <property type="evidence" value="ECO:0007669"/>
    <property type="project" value="UniProtKB-UniRule"/>
</dbReference>
<evidence type="ECO:0000256" key="7">
    <source>
        <dbReference type="HAMAP-Rule" id="MF_00009"/>
    </source>
</evidence>
<evidence type="ECO:0000256" key="3">
    <source>
        <dbReference type="ARBA" id="ARBA00022723"/>
    </source>
</evidence>
<dbReference type="PANTHER" id="PTHR46986">
    <property type="entry name" value="ENDORIBONUCLEASE YBEY, CHLOROPLASTIC"/>
    <property type="match status" value="1"/>
</dbReference>
<comment type="function">
    <text evidence="7">Single strand-specific metallo-endoribonuclease involved in late-stage 70S ribosome quality control and in maturation of the 3' terminus of the 16S rRNA.</text>
</comment>
<gene>
    <name evidence="7 8" type="primary">ybeY</name>
    <name evidence="8" type="ORF">JQU52_04385</name>
</gene>
<keyword evidence="7" id="KW-0698">rRNA processing</keyword>
<evidence type="ECO:0000256" key="1">
    <source>
        <dbReference type="ARBA" id="ARBA00010875"/>
    </source>
</evidence>
<evidence type="ECO:0000256" key="6">
    <source>
        <dbReference type="ARBA" id="ARBA00022833"/>
    </source>
</evidence>
<feature type="binding site" evidence="7">
    <location>
        <position position="130"/>
    </location>
    <ligand>
        <name>Zn(2+)</name>
        <dbReference type="ChEBI" id="CHEBI:29105"/>
        <note>catalytic</note>
    </ligand>
</feature>
<evidence type="ECO:0000256" key="4">
    <source>
        <dbReference type="ARBA" id="ARBA00022759"/>
    </source>
</evidence>
<keyword evidence="9" id="KW-1185">Reference proteome</keyword>